<proteinExistence type="predicted"/>
<reference evidence="1" key="1">
    <citation type="submission" date="2014-09" db="EMBL/GenBank/DDBJ databases">
        <authorList>
            <person name="Magalhaes I.L.F."/>
            <person name="Oliveira U."/>
            <person name="Santos F.R."/>
            <person name="Vidigal T.H.D.A."/>
            <person name="Brescovit A.D."/>
            <person name="Santos A.J."/>
        </authorList>
    </citation>
    <scope>NUCLEOTIDE SEQUENCE</scope>
    <source>
        <tissue evidence="1">Shoot tissue taken approximately 20 cm above the soil surface</tissue>
    </source>
</reference>
<protein>
    <submittedName>
        <fullName evidence="1">Uncharacterized protein</fullName>
    </submittedName>
</protein>
<accession>A0A0A9FZ40</accession>
<dbReference type="EMBL" id="GBRH01180354">
    <property type="protein sequence ID" value="JAE17542.1"/>
    <property type="molecule type" value="Transcribed_RNA"/>
</dbReference>
<sequence length="50" mass="5864">MKFKLLILLYVSLICSSSMFARIILVAQLNMVSSFTDANYWQFLPRLTEF</sequence>
<dbReference type="AlphaFoldDB" id="A0A0A9FZ40"/>
<organism evidence="1">
    <name type="scientific">Arundo donax</name>
    <name type="common">Giant reed</name>
    <name type="synonym">Donax arundinaceus</name>
    <dbReference type="NCBI Taxonomy" id="35708"/>
    <lineage>
        <taxon>Eukaryota</taxon>
        <taxon>Viridiplantae</taxon>
        <taxon>Streptophyta</taxon>
        <taxon>Embryophyta</taxon>
        <taxon>Tracheophyta</taxon>
        <taxon>Spermatophyta</taxon>
        <taxon>Magnoliopsida</taxon>
        <taxon>Liliopsida</taxon>
        <taxon>Poales</taxon>
        <taxon>Poaceae</taxon>
        <taxon>PACMAD clade</taxon>
        <taxon>Arundinoideae</taxon>
        <taxon>Arundineae</taxon>
        <taxon>Arundo</taxon>
    </lineage>
</organism>
<reference evidence="1" key="2">
    <citation type="journal article" date="2015" name="Data Brief">
        <title>Shoot transcriptome of the giant reed, Arundo donax.</title>
        <authorList>
            <person name="Barrero R.A."/>
            <person name="Guerrero F.D."/>
            <person name="Moolhuijzen P."/>
            <person name="Goolsby J.A."/>
            <person name="Tidwell J."/>
            <person name="Bellgard S.E."/>
            <person name="Bellgard M.I."/>
        </authorList>
    </citation>
    <scope>NUCLEOTIDE SEQUENCE</scope>
    <source>
        <tissue evidence="1">Shoot tissue taken approximately 20 cm above the soil surface</tissue>
    </source>
</reference>
<evidence type="ECO:0000313" key="1">
    <source>
        <dbReference type="EMBL" id="JAE17542.1"/>
    </source>
</evidence>
<name>A0A0A9FZ40_ARUDO</name>